<dbReference type="RefSeq" id="WP_214376965.1">
    <property type="nucleotide sequence ID" value="NZ_JAFEJU010000008.1"/>
</dbReference>
<evidence type="ECO:0000313" key="2">
    <source>
        <dbReference type="Proteomes" id="UP000711736"/>
    </source>
</evidence>
<dbReference type="PANTHER" id="PTHR35810">
    <property type="entry name" value="CYTOPLASMIC PROTEIN-RELATED"/>
    <property type="match status" value="1"/>
</dbReference>
<dbReference type="EMBL" id="JAFEJU010000008">
    <property type="protein sequence ID" value="MBT1175777.1"/>
    <property type="molecule type" value="Genomic_DNA"/>
</dbReference>
<reference evidence="1 2" key="1">
    <citation type="journal article" date="2021" name="Environ. Microbiol.">
        <title>Genetic insights into the dark matter of the mammalian gut microbiota through targeted genome reconstruction.</title>
        <authorList>
            <person name="Lugli G.A."/>
            <person name="Alessandri G."/>
            <person name="Milani C."/>
            <person name="Viappiani A."/>
            <person name="Fontana F."/>
            <person name="Tarracchini C."/>
            <person name="Mancabelli L."/>
            <person name="Argentini C."/>
            <person name="Ruiz L."/>
            <person name="Margolles A."/>
            <person name="van Sinderen D."/>
            <person name="Turroni F."/>
            <person name="Ventura M."/>
        </authorList>
    </citation>
    <scope>NUCLEOTIDE SEQUENCE [LARGE SCALE GENOMIC DNA]</scope>
    <source>
        <strain evidence="1 2">LC6</strain>
    </source>
</reference>
<keyword evidence="2" id="KW-1185">Reference proteome</keyword>
<dbReference type="Pfam" id="PF13310">
    <property type="entry name" value="Virulence_RhuM"/>
    <property type="match status" value="1"/>
</dbReference>
<protein>
    <submittedName>
        <fullName evidence="1">Virulence RhuM family protein</fullName>
    </submittedName>
</protein>
<dbReference type="Proteomes" id="UP000711736">
    <property type="component" value="Unassembled WGS sequence"/>
</dbReference>
<accession>A0ABS5UXE7</accession>
<dbReference type="InterPro" id="IPR011204">
    <property type="entry name" value="Virulence_RhuM-like"/>
</dbReference>
<name>A0ABS5UXE7_9BIFI</name>
<gene>
    <name evidence="1" type="ORF">JS530_09755</name>
</gene>
<proteinExistence type="predicted"/>
<evidence type="ECO:0000313" key="1">
    <source>
        <dbReference type="EMBL" id="MBT1175777.1"/>
    </source>
</evidence>
<dbReference type="PANTHER" id="PTHR35810:SF1">
    <property type="entry name" value="CYTOPLASMIC PROTEIN"/>
    <property type="match status" value="1"/>
</dbReference>
<organism evidence="1 2">
    <name type="scientific">Bifidobacterium colobi</name>
    <dbReference type="NCBI Taxonomy" id="2809026"/>
    <lineage>
        <taxon>Bacteria</taxon>
        <taxon>Bacillati</taxon>
        <taxon>Actinomycetota</taxon>
        <taxon>Actinomycetes</taxon>
        <taxon>Bifidobacteriales</taxon>
        <taxon>Bifidobacteriaceae</taxon>
        <taxon>Bifidobacterium</taxon>
    </lineage>
</organism>
<comment type="caution">
    <text evidence="1">The sequence shown here is derived from an EMBL/GenBank/DDBJ whole genome shotgun (WGS) entry which is preliminary data.</text>
</comment>
<sequence>MVKDIELYRAEDGSVQLEVSVHGDTVWLTQAQMAELFGTKSQAMTRHIKNILADGELDDSTCSKMEQVHIEGSRRIRRTVKVYSLDMVISVGYRVNSKRATSFRRWATNVLRQYLIDGYAANEQRLQQLEKVVTVLARSNEKTIHLPMAISVWRLRCS</sequence>